<dbReference type="GO" id="GO:0042802">
    <property type="term" value="F:identical protein binding"/>
    <property type="evidence" value="ECO:0007669"/>
    <property type="project" value="TreeGrafter"/>
</dbReference>
<dbReference type="Proteomes" id="UP000788993">
    <property type="component" value="Unassembled WGS sequence"/>
</dbReference>
<organism evidence="10 11">
    <name type="scientific">Ogataea polymorpha</name>
    <dbReference type="NCBI Taxonomy" id="460523"/>
    <lineage>
        <taxon>Eukaryota</taxon>
        <taxon>Fungi</taxon>
        <taxon>Dikarya</taxon>
        <taxon>Ascomycota</taxon>
        <taxon>Saccharomycotina</taxon>
        <taxon>Pichiomycetes</taxon>
        <taxon>Pichiales</taxon>
        <taxon>Pichiaceae</taxon>
        <taxon>Ogataea</taxon>
    </lineage>
</organism>
<dbReference type="PIRSF" id="PIRSF000521">
    <property type="entry name" value="Transaminase_4ab_Lys_Orn"/>
    <property type="match status" value="1"/>
</dbReference>
<name>A0A9P8P5F5_9ASCO</name>
<evidence type="ECO:0000256" key="9">
    <source>
        <dbReference type="RuleBase" id="RU365036"/>
    </source>
</evidence>
<protein>
    <recommendedName>
        <fullName evidence="4 9">Ornithine aminotransferase</fullName>
        <ecNumber evidence="4 9">2.6.1.13</ecNumber>
    </recommendedName>
</protein>
<evidence type="ECO:0000256" key="4">
    <source>
        <dbReference type="ARBA" id="ARBA00012924"/>
    </source>
</evidence>
<dbReference type="FunFam" id="3.40.640.10:FF:000011">
    <property type="entry name" value="Ornithine aminotransferase"/>
    <property type="match status" value="1"/>
</dbReference>
<dbReference type="InterPro" id="IPR015422">
    <property type="entry name" value="PyrdxlP-dep_Trfase_small"/>
</dbReference>
<evidence type="ECO:0000256" key="5">
    <source>
        <dbReference type="ARBA" id="ARBA00022576"/>
    </source>
</evidence>
<evidence type="ECO:0000256" key="8">
    <source>
        <dbReference type="RuleBase" id="RU003560"/>
    </source>
</evidence>
<dbReference type="Gene3D" id="3.40.640.10">
    <property type="entry name" value="Type I PLP-dependent aspartate aminotransferase-like (Major domain)"/>
    <property type="match status" value="1"/>
</dbReference>
<comment type="cofactor">
    <cofactor evidence="1 9">
        <name>pyridoxal 5'-phosphate</name>
        <dbReference type="ChEBI" id="CHEBI:597326"/>
    </cofactor>
</comment>
<sequence>MSKNLTYMPELHFTDKTRAILKEYEHCKGGFQPLPIALTKARNATLWDVEGNRYIDFLSFFAVANMGHAHPKIVEAASTAIRDCPMANTAFVNPSYARLASKIKEIFGYDSIVCMCTGADSTDTATKIARKWGYKIKGIPSGKAFVLTASACYHGITISTHSLSSAPEDVFGPYVPRVGPMSPSGVLVEYGDIESLKKALEKDHEVIAAFMVEPIQGSAGIVDPPEGYLKQAYDLCKQYDVLFIADEVQTGLGRTGELLHSWHSGVKPDLVCLGKALAGGVAPLSAVCGNADVMGIIDGGDIGSTMAANPPATAAAVAALEVLVDERIAEQSKEKGKLLRELLKAENLPQVSGLTGAGMLCAAILNPKYVTPQFNGPRLRSLCAKRGLMVSSASGGNRIRICPPPTIEEDLLAEGVKIFAQCVRDLESVADPIL</sequence>
<keyword evidence="6 9" id="KW-0808">Transferase</keyword>
<dbReference type="GO" id="GO:0010121">
    <property type="term" value="P:L-arginine catabolic process to proline via ornithine"/>
    <property type="evidence" value="ECO:0007669"/>
    <property type="project" value="TreeGrafter"/>
</dbReference>
<dbReference type="GO" id="GO:0019544">
    <property type="term" value="P:L-arginine catabolic process to L-glutamate"/>
    <property type="evidence" value="ECO:0007669"/>
    <property type="project" value="TreeGrafter"/>
</dbReference>
<dbReference type="PANTHER" id="PTHR11986:SF18">
    <property type="entry name" value="ORNITHINE AMINOTRANSFERASE, MITOCHONDRIAL"/>
    <property type="match status" value="1"/>
</dbReference>
<evidence type="ECO:0000256" key="1">
    <source>
        <dbReference type="ARBA" id="ARBA00001933"/>
    </source>
</evidence>
<keyword evidence="7 8" id="KW-0663">Pyridoxal phosphate</keyword>
<proteinExistence type="inferred from homology"/>
<evidence type="ECO:0000313" key="11">
    <source>
        <dbReference type="Proteomes" id="UP000788993"/>
    </source>
</evidence>
<comment type="caution">
    <text evidence="10">The sequence shown here is derived from an EMBL/GenBank/DDBJ whole genome shotgun (WGS) entry which is preliminary data.</text>
</comment>
<dbReference type="GO" id="GO:0030170">
    <property type="term" value="F:pyridoxal phosphate binding"/>
    <property type="evidence" value="ECO:0007669"/>
    <property type="project" value="InterPro"/>
</dbReference>
<reference evidence="10" key="1">
    <citation type="journal article" date="2021" name="Open Biol.">
        <title>Shared evolutionary footprints suggest mitochondrial oxidative damage underlies multiple complex I losses in fungi.</title>
        <authorList>
            <person name="Schikora-Tamarit M.A."/>
            <person name="Marcet-Houben M."/>
            <person name="Nosek J."/>
            <person name="Gabaldon T."/>
        </authorList>
    </citation>
    <scope>NUCLEOTIDE SEQUENCE</scope>
    <source>
        <strain evidence="10">NCAIM Y.01608</strain>
    </source>
</reference>
<evidence type="ECO:0000256" key="6">
    <source>
        <dbReference type="ARBA" id="ARBA00022679"/>
    </source>
</evidence>
<comment type="pathway">
    <text evidence="2 9">Amino-acid biosynthesis; L-proline biosynthesis; L-glutamate 5-semialdehyde from L-ornithine: step 1/1.</text>
</comment>
<comment type="catalytic activity">
    <reaction evidence="9">
        <text>a 2-oxocarboxylate + L-ornithine = L-glutamate 5-semialdehyde + an L-alpha-amino acid</text>
        <dbReference type="Rhea" id="RHEA:13877"/>
        <dbReference type="ChEBI" id="CHEBI:35179"/>
        <dbReference type="ChEBI" id="CHEBI:46911"/>
        <dbReference type="ChEBI" id="CHEBI:58066"/>
        <dbReference type="ChEBI" id="CHEBI:59869"/>
        <dbReference type="EC" id="2.6.1.13"/>
    </reaction>
</comment>
<keyword evidence="11" id="KW-1185">Reference proteome</keyword>
<evidence type="ECO:0000256" key="7">
    <source>
        <dbReference type="ARBA" id="ARBA00022898"/>
    </source>
</evidence>
<dbReference type="InterPro" id="IPR005814">
    <property type="entry name" value="Aminotrans_3"/>
</dbReference>
<dbReference type="InterPro" id="IPR050103">
    <property type="entry name" value="Class-III_PLP-dep_AT"/>
</dbReference>
<dbReference type="PROSITE" id="PS00600">
    <property type="entry name" value="AA_TRANSFER_CLASS_3"/>
    <property type="match status" value="1"/>
</dbReference>
<dbReference type="Pfam" id="PF00202">
    <property type="entry name" value="Aminotran_3"/>
    <property type="match status" value="1"/>
</dbReference>
<dbReference type="InterPro" id="IPR049704">
    <property type="entry name" value="Aminotrans_3_PPA_site"/>
</dbReference>
<dbReference type="AlphaFoldDB" id="A0A9P8P5F5"/>
<dbReference type="Gene3D" id="3.90.1150.10">
    <property type="entry name" value="Aspartate Aminotransferase, domain 1"/>
    <property type="match status" value="1"/>
</dbReference>
<dbReference type="InterPro" id="IPR010164">
    <property type="entry name" value="Orn_aminotrans"/>
</dbReference>
<evidence type="ECO:0000313" key="10">
    <source>
        <dbReference type="EMBL" id="KAH3665381.1"/>
    </source>
</evidence>
<dbReference type="InterPro" id="IPR015421">
    <property type="entry name" value="PyrdxlP-dep_Trfase_major"/>
</dbReference>
<gene>
    <name evidence="10" type="ORF">OGATHE_004197</name>
</gene>
<comment type="similarity">
    <text evidence="3 8">Belongs to the class-III pyridoxal-phosphate-dependent aminotransferase family.</text>
</comment>
<keyword evidence="5 9" id="KW-0032">Aminotransferase</keyword>
<dbReference type="SUPFAM" id="SSF53383">
    <property type="entry name" value="PLP-dependent transferases"/>
    <property type="match status" value="1"/>
</dbReference>
<evidence type="ECO:0000256" key="2">
    <source>
        <dbReference type="ARBA" id="ARBA00004998"/>
    </source>
</evidence>
<evidence type="ECO:0000256" key="3">
    <source>
        <dbReference type="ARBA" id="ARBA00008954"/>
    </source>
</evidence>
<dbReference type="GO" id="GO:0005737">
    <property type="term" value="C:cytoplasm"/>
    <property type="evidence" value="ECO:0007669"/>
    <property type="project" value="TreeGrafter"/>
</dbReference>
<dbReference type="EMBL" id="JAEUBD010001178">
    <property type="protein sequence ID" value="KAH3665381.1"/>
    <property type="molecule type" value="Genomic_DNA"/>
</dbReference>
<dbReference type="EC" id="2.6.1.13" evidence="4 9"/>
<accession>A0A9P8P5F5</accession>
<dbReference type="CDD" id="cd00610">
    <property type="entry name" value="OAT_like"/>
    <property type="match status" value="1"/>
</dbReference>
<dbReference type="NCBIfam" id="TIGR01885">
    <property type="entry name" value="Orn_aminotrans"/>
    <property type="match status" value="1"/>
</dbReference>
<dbReference type="GO" id="GO:0004587">
    <property type="term" value="F:ornithine aminotransferase activity"/>
    <property type="evidence" value="ECO:0007669"/>
    <property type="project" value="UniProtKB-EC"/>
</dbReference>
<dbReference type="PANTHER" id="PTHR11986">
    <property type="entry name" value="AMINOTRANSFERASE CLASS III"/>
    <property type="match status" value="1"/>
</dbReference>
<reference evidence="10" key="2">
    <citation type="submission" date="2021-01" db="EMBL/GenBank/DDBJ databases">
        <authorList>
            <person name="Schikora-Tamarit M.A."/>
        </authorList>
    </citation>
    <scope>NUCLEOTIDE SEQUENCE</scope>
    <source>
        <strain evidence="10">NCAIM Y.01608</strain>
    </source>
</reference>
<dbReference type="InterPro" id="IPR015424">
    <property type="entry name" value="PyrdxlP-dep_Trfase"/>
</dbReference>